<dbReference type="GO" id="GO:0005829">
    <property type="term" value="C:cytosol"/>
    <property type="evidence" value="ECO:0007669"/>
    <property type="project" value="TreeGrafter"/>
</dbReference>
<dbReference type="Proteomes" id="UP000266206">
    <property type="component" value="Unassembled WGS sequence"/>
</dbReference>
<dbReference type="Pfam" id="PF02082">
    <property type="entry name" value="Rrf2"/>
    <property type="match status" value="1"/>
</dbReference>
<evidence type="ECO:0000313" key="2">
    <source>
        <dbReference type="EMBL" id="RII84398.1"/>
    </source>
</evidence>
<dbReference type="OrthoDB" id="9795923at2"/>
<dbReference type="AlphaFoldDB" id="A0A3A1Z050"/>
<dbReference type="SUPFAM" id="SSF46785">
    <property type="entry name" value="Winged helix' DNA-binding domain"/>
    <property type="match status" value="1"/>
</dbReference>
<dbReference type="GO" id="GO:0003700">
    <property type="term" value="F:DNA-binding transcription factor activity"/>
    <property type="evidence" value="ECO:0007669"/>
    <property type="project" value="TreeGrafter"/>
</dbReference>
<keyword evidence="5" id="KW-1185">Reference proteome</keyword>
<evidence type="ECO:0000313" key="5">
    <source>
        <dbReference type="Proteomes" id="UP000266483"/>
    </source>
</evidence>
<evidence type="ECO:0000256" key="1">
    <source>
        <dbReference type="ARBA" id="ARBA00023125"/>
    </source>
</evidence>
<dbReference type="NCBIfam" id="TIGR00738">
    <property type="entry name" value="rrf2_super"/>
    <property type="match status" value="1"/>
</dbReference>
<dbReference type="Proteomes" id="UP000266483">
    <property type="component" value="Unassembled WGS sequence"/>
</dbReference>
<dbReference type="PANTHER" id="PTHR33221">
    <property type="entry name" value="WINGED HELIX-TURN-HELIX TRANSCRIPTIONAL REGULATOR, RRF2 FAMILY"/>
    <property type="match status" value="1"/>
</dbReference>
<dbReference type="InterPro" id="IPR036388">
    <property type="entry name" value="WH-like_DNA-bd_sf"/>
</dbReference>
<dbReference type="EMBL" id="NQYH01000001">
    <property type="protein sequence ID" value="RIY42114.1"/>
    <property type="molecule type" value="Genomic_DNA"/>
</dbReference>
<dbReference type="InterPro" id="IPR036390">
    <property type="entry name" value="WH_DNA-bd_sf"/>
</dbReference>
<dbReference type="GO" id="GO:0003677">
    <property type="term" value="F:DNA binding"/>
    <property type="evidence" value="ECO:0007669"/>
    <property type="project" value="UniProtKB-KW"/>
</dbReference>
<evidence type="ECO:0000313" key="4">
    <source>
        <dbReference type="Proteomes" id="UP000266206"/>
    </source>
</evidence>
<dbReference type="PROSITE" id="PS51197">
    <property type="entry name" value="HTH_RRF2_2"/>
    <property type="match status" value="1"/>
</dbReference>
<evidence type="ECO:0000313" key="3">
    <source>
        <dbReference type="EMBL" id="RIY42114.1"/>
    </source>
</evidence>
<protein>
    <submittedName>
        <fullName evidence="3">Rrf2 family transcriptional regulator</fullName>
    </submittedName>
</protein>
<proteinExistence type="predicted"/>
<comment type="caution">
    <text evidence="3">The sequence shown here is derived from an EMBL/GenBank/DDBJ whole genome shotgun (WGS) entry which is preliminary data.</text>
</comment>
<organism evidence="3 4">
    <name type="scientific">Neopusillimonas maritima</name>
    <dbReference type="NCBI Taxonomy" id="2026239"/>
    <lineage>
        <taxon>Bacteria</taxon>
        <taxon>Pseudomonadati</taxon>
        <taxon>Pseudomonadota</taxon>
        <taxon>Betaproteobacteria</taxon>
        <taxon>Burkholderiales</taxon>
        <taxon>Alcaligenaceae</taxon>
        <taxon>Neopusillimonas</taxon>
    </lineage>
</organism>
<dbReference type="Gene3D" id="1.10.10.10">
    <property type="entry name" value="Winged helix-like DNA-binding domain superfamily/Winged helix DNA-binding domain"/>
    <property type="match status" value="1"/>
</dbReference>
<accession>A0A3A1Z050</accession>
<reference evidence="4 5" key="1">
    <citation type="submission" date="2017-08" db="EMBL/GenBank/DDBJ databases">
        <title>Pusillimonas indicus sp. nov., a member of the family Alcaligenaceae isolated from surface seawater.</title>
        <authorList>
            <person name="Li J."/>
        </authorList>
    </citation>
    <scope>NUCLEOTIDE SEQUENCE [LARGE SCALE GENOMIC DNA]</scope>
    <source>
        <strain evidence="2 5">17-4A</strain>
        <strain evidence="3 4">L52-1-41</strain>
    </source>
</reference>
<gene>
    <name evidence="2" type="ORF">CJO09_04085</name>
    <name evidence="3" type="ORF">CJP73_01325</name>
</gene>
<dbReference type="PANTHER" id="PTHR33221:SF4">
    <property type="entry name" value="HTH-TYPE TRANSCRIPTIONAL REPRESSOR NSRR"/>
    <property type="match status" value="1"/>
</dbReference>
<dbReference type="EMBL" id="NQOU01000001">
    <property type="protein sequence ID" value="RII84398.1"/>
    <property type="molecule type" value="Genomic_DNA"/>
</dbReference>
<name>A0A3A1Z050_9BURK</name>
<dbReference type="RefSeq" id="WP_119441170.1">
    <property type="nucleotide sequence ID" value="NZ_CP170494.1"/>
</dbReference>
<keyword evidence="1" id="KW-0238">DNA-binding</keyword>
<dbReference type="InterPro" id="IPR000944">
    <property type="entry name" value="Tscrpt_reg_Rrf2"/>
</dbReference>
<sequence>MRLTTLTDYAMRLLMYVGQNPDRLCTIAEIASAYNISEPHLMKVTHRLSVKGWLTTVRGKNGGMKLSKSPSEINLGAVVRDTENDFHVVECLGTESACTLGGYCALTGIMEGALQQFLQHLDQYTLADILPASEKVIMLMQSDRIES</sequence>